<proteinExistence type="predicted"/>
<reference evidence="2" key="1">
    <citation type="submission" date="2022-10" db="EMBL/GenBank/DDBJ databases">
        <title>The complete genomes of actinobacterial strains from the NBC collection.</title>
        <authorList>
            <person name="Joergensen T.S."/>
            <person name="Alvarez Arevalo M."/>
            <person name="Sterndorff E.B."/>
            <person name="Faurdal D."/>
            <person name="Vuksanovic O."/>
            <person name="Mourched A.-S."/>
            <person name="Charusanti P."/>
            <person name="Shaw S."/>
            <person name="Blin K."/>
            <person name="Weber T."/>
        </authorList>
    </citation>
    <scope>NUCLEOTIDE SEQUENCE</scope>
    <source>
        <strain evidence="2">NBC_00003</strain>
    </source>
</reference>
<name>A0AAU2V7C8_9ACTN</name>
<organism evidence="2">
    <name type="scientific">Streptomyces sp. NBC_00003</name>
    <dbReference type="NCBI Taxonomy" id="2903608"/>
    <lineage>
        <taxon>Bacteria</taxon>
        <taxon>Bacillati</taxon>
        <taxon>Actinomycetota</taxon>
        <taxon>Actinomycetes</taxon>
        <taxon>Kitasatosporales</taxon>
        <taxon>Streptomycetaceae</taxon>
        <taxon>Streptomyces</taxon>
    </lineage>
</organism>
<evidence type="ECO:0000313" key="2">
    <source>
        <dbReference type="EMBL" id="WTW63392.1"/>
    </source>
</evidence>
<protein>
    <recommendedName>
        <fullName evidence="3">Secreted protein</fullName>
    </recommendedName>
</protein>
<feature type="chain" id="PRO_5043446493" description="Secreted protein" evidence="1">
    <location>
        <begin position="30"/>
        <end position="214"/>
    </location>
</feature>
<sequence length="214" mass="22552">MTVTRNLTRRFIVSAVVAGTLGSSPAAFAATASQPSPAAKTAAAAQPQVLQRGMNVVGFNAATAKAHGYKIVTYANGDQQSVPVDPKSKLPKSPILHRGMQPLNSDYDRVVGNCGVSWISVRQTAASQVQVGSGFTVSSPAISYNWTISLSDRNGTSHQSSSGGLWFKESWGRVWNNLNQHGYTFDYVSSGLAELANGTVCYAGRPNVSISGLS</sequence>
<gene>
    <name evidence="2" type="ORF">OG549_23600</name>
</gene>
<evidence type="ECO:0008006" key="3">
    <source>
        <dbReference type="Google" id="ProtNLM"/>
    </source>
</evidence>
<feature type="signal peptide" evidence="1">
    <location>
        <begin position="1"/>
        <end position="29"/>
    </location>
</feature>
<accession>A0AAU2V7C8</accession>
<dbReference type="AlphaFoldDB" id="A0AAU2V7C8"/>
<evidence type="ECO:0000256" key="1">
    <source>
        <dbReference type="SAM" id="SignalP"/>
    </source>
</evidence>
<keyword evidence="1" id="KW-0732">Signal</keyword>
<dbReference type="EMBL" id="CP108318">
    <property type="protein sequence ID" value="WTW63392.1"/>
    <property type="molecule type" value="Genomic_DNA"/>
</dbReference>